<evidence type="ECO:0000256" key="1">
    <source>
        <dbReference type="ARBA" id="ARBA00004141"/>
    </source>
</evidence>
<dbReference type="AlphaFoldDB" id="A0A6A5W7J9"/>
<dbReference type="PANTHER" id="PTHR11266">
    <property type="entry name" value="PEROXISOMAL MEMBRANE PROTEIN 2, PXMP2 MPV17"/>
    <property type="match status" value="1"/>
</dbReference>
<evidence type="ECO:0000256" key="3">
    <source>
        <dbReference type="ARBA" id="ARBA00022692"/>
    </source>
</evidence>
<evidence type="ECO:0000313" key="7">
    <source>
        <dbReference type="EMBL" id="KAF1997913.1"/>
    </source>
</evidence>
<sequence length="207" mass="22827">MPSDLVSQTAQGAVLSMTSNVLAQFITAYKNETSFGLSLEPILEFAIFSVISNPPNIVWQTFLEDMYPTNVPVREPAGAETEKAIANGKANGKPTFTSTAVKTELSKRNLLIKFALDQTIGAVVNTLLFLTFMGYMNALNNHTPVLLGAQEAIMTEIKSKFFPMIKDGYKFWPFVSLVSFLWVPVERRVVFGCLVGVGWGVYLSLMV</sequence>
<reference evidence="7" key="1">
    <citation type="journal article" date="2020" name="Stud. Mycol.">
        <title>101 Dothideomycetes genomes: a test case for predicting lifestyles and emergence of pathogens.</title>
        <authorList>
            <person name="Haridas S."/>
            <person name="Albert R."/>
            <person name="Binder M."/>
            <person name="Bloem J."/>
            <person name="Labutti K."/>
            <person name="Salamov A."/>
            <person name="Andreopoulos B."/>
            <person name="Baker S."/>
            <person name="Barry K."/>
            <person name="Bills G."/>
            <person name="Bluhm B."/>
            <person name="Cannon C."/>
            <person name="Castanera R."/>
            <person name="Culley D."/>
            <person name="Daum C."/>
            <person name="Ezra D."/>
            <person name="Gonzalez J."/>
            <person name="Henrissat B."/>
            <person name="Kuo A."/>
            <person name="Liang C."/>
            <person name="Lipzen A."/>
            <person name="Lutzoni F."/>
            <person name="Magnuson J."/>
            <person name="Mondo S."/>
            <person name="Nolan M."/>
            <person name="Ohm R."/>
            <person name="Pangilinan J."/>
            <person name="Park H.-J."/>
            <person name="Ramirez L."/>
            <person name="Alfaro M."/>
            <person name="Sun H."/>
            <person name="Tritt A."/>
            <person name="Yoshinaga Y."/>
            <person name="Zwiers L.-H."/>
            <person name="Turgeon B."/>
            <person name="Goodwin S."/>
            <person name="Spatafora J."/>
            <person name="Crous P."/>
            <person name="Grigoriev I."/>
        </authorList>
    </citation>
    <scope>NUCLEOTIDE SEQUENCE</scope>
    <source>
        <strain evidence="7">CBS 123094</strain>
    </source>
</reference>
<dbReference type="Proteomes" id="UP000799779">
    <property type="component" value="Unassembled WGS sequence"/>
</dbReference>
<keyword evidence="3" id="KW-0812">Transmembrane</keyword>
<proteinExistence type="inferred from homology"/>
<evidence type="ECO:0000256" key="5">
    <source>
        <dbReference type="ARBA" id="ARBA00023136"/>
    </source>
</evidence>
<dbReference type="PANTHER" id="PTHR11266:SF80">
    <property type="entry name" value="PEROXISOMAL MEMBRANE PROTEIN 2"/>
    <property type="match status" value="1"/>
</dbReference>
<evidence type="ECO:0000256" key="4">
    <source>
        <dbReference type="ARBA" id="ARBA00022989"/>
    </source>
</evidence>
<accession>A0A6A5W7J9</accession>
<keyword evidence="5" id="KW-0472">Membrane</keyword>
<dbReference type="EMBL" id="ML977608">
    <property type="protein sequence ID" value="KAF1997913.1"/>
    <property type="molecule type" value="Genomic_DNA"/>
</dbReference>
<evidence type="ECO:0008006" key="9">
    <source>
        <dbReference type="Google" id="ProtNLM"/>
    </source>
</evidence>
<organism evidence="7 8">
    <name type="scientific">Amniculicola lignicola CBS 123094</name>
    <dbReference type="NCBI Taxonomy" id="1392246"/>
    <lineage>
        <taxon>Eukaryota</taxon>
        <taxon>Fungi</taxon>
        <taxon>Dikarya</taxon>
        <taxon>Ascomycota</taxon>
        <taxon>Pezizomycotina</taxon>
        <taxon>Dothideomycetes</taxon>
        <taxon>Pleosporomycetidae</taxon>
        <taxon>Pleosporales</taxon>
        <taxon>Amniculicolaceae</taxon>
        <taxon>Amniculicola</taxon>
    </lineage>
</organism>
<comment type="similarity">
    <text evidence="2 6">Belongs to the peroxisomal membrane protein PXMP2/4 family.</text>
</comment>
<gene>
    <name evidence="7" type="ORF">P154DRAFT_270037</name>
</gene>
<dbReference type="Pfam" id="PF04117">
    <property type="entry name" value="Mpv17_PMP22"/>
    <property type="match status" value="1"/>
</dbReference>
<protein>
    <recommendedName>
        <fullName evidence="9">Integral membrane protein-like protein</fullName>
    </recommendedName>
</protein>
<evidence type="ECO:0000256" key="2">
    <source>
        <dbReference type="ARBA" id="ARBA00006824"/>
    </source>
</evidence>
<dbReference type="GO" id="GO:0005778">
    <property type="term" value="C:peroxisomal membrane"/>
    <property type="evidence" value="ECO:0007669"/>
    <property type="project" value="TreeGrafter"/>
</dbReference>
<name>A0A6A5W7J9_9PLEO</name>
<keyword evidence="8" id="KW-1185">Reference proteome</keyword>
<keyword evidence="4" id="KW-1133">Transmembrane helix</keyword>
<dbReference type="OrthoDB" id="10267969at2759"/>
<evidence type="ECO:0000313" key="8">
    <source>
        <dbReference type="Proteomes" id="UP000799779"/>
    </source>
</evidence>
<comment type="subcellular location">
    <subcellularLocation>
        <location evidence="1">Membrane</location>
        <topology evidence="1">Multi-pass membrane protein</topology>
    </subcellularLocation>
</comment>
<dbReference type="InterPro" id="IPR007248">
    <property type="entry name" value="Mpv17_PMP22"/>
</dbReference>
<evidence type="ECO:0000256" key="6">
    <source>
        <dbReference type="RuleBase" id="RU363053"/>
    </source>
</evidence>